<evidence type="ECO:0008006" key="3">
    <source>
        <dbReference type="Google" id="ProtNLM"/>
    </source>
</evidence>
<keyword evidence="2" id="KW-1185">Reference proteome</keyword>
<dbReference type="OrthoDB" id="6751415at2759"/>
<organism evidence="1 2">
    <name type="scientific">Asbolus verrucosus</name>
    <name type="common">Desert ironclad beetle</name>
    <dbReference type="NCBI Taxonomy" id="1661398"/>
    <lineage>
        <taxon>Eukaryota</taxon>
        <taxon>Metazoa</taxon>
        <taxon>Ecdysozoa</taxon>
        <taxon>Arthropoda</taxon>
        <taxon>Hexapoda</taxon>
        <taxon>Insecta</taxon>
        <taxon>Pterygota</taxon>
        <taxon>Neoptera</taxon>
        <taxon>Endopterygota</taxon>
        <taxon>Coleoptera</taxon>
        <taxon>Polyphaga</taxon>
        <taxon>Cucujiformia</taxon>
        <taxon>Tenebrionidae</taxon>
        <taxon>Pimeliinae</taxon>
        <taxon>Asbolus</taxon>
    </lineage>
</organism>
<gene>
    <name evidence="1" type="ORF">BDFB_008072</name>
</gene>
<dbReference type="AlphaFoldDB" id="A0A482VH70"/>
<evidence type="ECO:0000313" key="1">
    <source>
        <dbReference type="EMBL" id="RZC32004.1"/>
    </source>
</evidence>
<reference evidence="1 2" key="1">
    <citation type="submission" date="2017-03" db="EMBL/GenBank/DDBJ databases">
        <title>Genome of the blue death feigning beetle - Asbolus verrucosus.</title>
        <authorList>
            <person name="Rider S.D."/>
        </authorList>
    </citation>
    <scope>NUCLEOTIDE SEQUENCE [LARGE SCALE GENOMIC DNA]</scope>
    <source>
        <strain evidence="1">Butters</strain>
        <tissue evidence="1">Head and leg muscle</tissue>
    </source>
</reference>
<name>A0A482VH70_ASBVE</name>
<protein>
    <recommendedName>
        <fullName evidence="3">DDE 3 domain containing protein</fullName>
    </recommendedName>
</protein>
<accession>A0A482VH70</accession>
<proteinExistence type="predicted"/>
<sequence>MSKDERFIIINVSGNQGFIPNCLQIFKMGTTSRDHHSEIKGTNYEKLLQEKLIPNLTPRSVVVADNVPYHNVQINKAPNMVILFYDFHPTIQTSIQLN</sequence>
<feature type="non-terminal residue" evidence="1">
    <location>
        <position position="98"/>
    </location>
</feature>
<evidence type="ECO:0000313" key="2">
    <source>
        <dbReference type="Proteomes" id="UP000292052"/>
    </source>
</evidence>
<dbReference type="EMBL" id="QDEB01100789">
    <property type="protein sequence ID" value="RZC32004.1"/>
    <property type="molecule type" value="Genomic_DNA"/>
</dbReference>
<dbReference type="Proteomes" id="UP000292052">
    <property type="component" value="Unassembled WGS sequence"/>
</dbReference>
<comment type="caution">
    <text evidence="1">The sequence shown here is derived from an EMBL/GenBank/DDBJ whole genome shotgun (WGS) entry which is preliminary data.</text>
</comment>